<dbReference type="Gramene" id="Pp3c19_15970V3.1">
    <property type="protein sequence ID" value="Pp3c19_15970V3.1"/>
    <property type="gene ID" value="Pp3c19_15970"/>
</dbReference>
<reference evidence="1 3" key="2">
    <citation type="journal article" date="2018" name="Plant J.">
        <title>The Physcomitrella patens chromosome-scale assembly reveals moss genome structure and evolution.</title>
        <authorList>
            <person name="Lang D."/>
            <person name="Ullrich K.K."/>
            <person name="Murat F."/>
            <person name="Fuchs J."/>
            <person name="Jenkins J."/>
            <person name="Haas F.B."/>
            <person name="Piednoel M."/>
            <person name="Gundlach H."/>
            <person name="Van Bel M."/>
            <person name="Meyberg R."/>
            <person name="Vives C."/>
            <person name="Morata J."/>
            <person name="Symeonidi A."/>
            <person name="Hiss M."/>
            <person name="Muchero W."/>
            <person name="Kamisugi Y."/>
            <person name="Saleh O."/>
            <person name="Blanc G."/>
            <person name="Decker E.L."/>
            <person name="van Gessel N."/>
            <person name="Grimwood J."/>
            <person name="Hayes R.D."/>
            <person name="Graham S.W."/>
            <person name="Gunter L.E."/>
            <person name="McDaniel S.F."/>
            <person name="Hoernstein S.N.W."/>
            <person name="Larsson A."/>
            <person name="Li F.W."/>
            <person name="Perroud P.F."/>
            <person name="Phillips J."/>
            <person name="Ranjan P."/>
            <person name="Rokshar D.S."/>
            <person name="Rothfels C.J."/>
            <person name="Schneider L."/>
            <person name="Shu S."/>
            <person name="Stevenson D.W."/>
            <person name="Thummler F."/>
            <person name="Tillich M."/>
            <person name="Villarreal Aguilar J.C."/>
            <person name="Widiez T."/>
            <person name="Wong G.K."/>
            <person name="Wymore A."/>
            <person name="Zhang Y."/>
            <person name="Zimmer A.D."/>
            <person name="Quatrano R.S."/>
            <person name="Mayer K.F.X."/>
            <person name="Goodstein D."/>
            <person name="Casacuberta J.M."/>
            <person name="Vandepoele K."/>
            <person name="Reski R."/>
            <person name="Cuming A.C."/>
            <person name="Tuskan G.A."/>
            <person name="Maumus F."/>
            <person name="Salse J."/>
            <person name="Schmutz J."/>
            <person name="Rensing S.A."/>
        </authorList>
    </citation>
    <scope>NUCLEOTIDE SEQUENCE [LARGE SCALE GENOMIC DNA]</scope>
    <source>
        <strain evidence="2 3">cv. Gransden 2004</strain>
    </source>
</reference>
<sequence>MVKVYSRIEVTRAHRMELHKSSGMELLEWRHRHWSTISAYSDNSAPVLHGPWQSREEEVARQIKPVRK</sequence>
<dbReference type="Proteomes" id="UP000006727">
    <property type="component" value="Chromosome 19"/>
</dbReference>
<name>A0A2K1IYL9_PHYPA</name>
<dbReference type="InParanoid" id="A0A2K1IYL9"/>
<evidence type="ECO:0000313" key="3">
    <source>
        <dbReference type="Proteomes" id="UP000006727"/>
    </source>
</evidence>
<evidence type="ECO:0000313" key="2">
    <source>
        <dbReference type="EnsemblPlants" id="Pp3c19_15970V3.1"/>
    </source>
</evidence>
<evidence type="ECO:0000313" key="1">
    <source>
        <dbReference type="EMBL" id="PNR34372.1"/>
    </source>
</evidence>
<protein>
    <submittedName>
        <fullName evidence="1 2">Uncharacterized protein</fullName>
    </submittedName>
</protein>
<accession>A0A2K1IYL9</accession>
<dbReference type="AlphaFoldDB" id="A0A2K1IYL9"/>
<dbReference type="EnsemblPlants" id="Pp3c19_15970V3.1">
    <property type="protein sequence ID" value="Pp3c19_15970V3.1"/>
    <property type="gene ID" value="Pp3c19_15970"/>
</dbReference>
<proteinExistence type="predicted"/>
<dbReference type="PaxDb" id="3218-PP1S20_95V6.1"/>
<dbReference type="EMBL" id="ABEU02000019">
    <property type="protein sequence ID" value="PNR34372.1"/>
    <property type="molecule type" value="Genomic_DNA"/>
</dbReference>
<gene>
    <name evidence="1" type="ORF">PHYPA_024189</name>
</gene>
<organism evidence="1">
    <name type="scientific">Physcomitrium patens</name>
    <name type="common">Spreading-leaved earth moss</name>
    <name type="synonym">Physcomitrella patens</name>
    <dbReference type="NCBI Taxonomy" id="3218"/>
    <lineage>
        <taxon>Eukaryota</taxon>
        <taxon>Viridiplantae</taxon>
        <taxon>Streptophyta</taxon>
        <taxon>Embryophyta</taxon>
        <taxon>Bryophyta</taxon>
        <taxon>Bryophytina</taxon>
        <taxon>Bryopsida</taxon>
        <taxon>Funariidae</taxon>
        <taxon>Funariales</taxon>
        <taxon>Funariaceae</taxon>
        <taxon>Physcomitrium</taxon>
    </lineage>
</organism>
<reference evidence="1 3" key="1">
    <citation type="journal article" date="2008" name="Science">
        <title>The Physcomitrella genome reveals evolutionary insights into the conquest of land by plants.</title>
        <authorList>
            <person name="Rensing S."/>
            <person name="Lang D."/>
            <person name="Zimmer A."/>
            <person name="Terry A."/>
            <person name="Salamov A."/>
            <person name="Shapiro H."/>
            <person name="Nishiyama T."/>
            <person name="Perroud P.-F."/>
            <person name="Lindquist E."/>
            <person name="Kamisugi Y."/>
            <person name="Tanahashi T."/>
            <person name="Sakakibara K."/>
            <person name="Fujita T."/>
            <person name="Oishi K."/>
            <person name="Shin-I T."/>
            <person name="Kuroki Y."/>
            <person name="Toyoda A."/>
            <person name="Suzuki Y."/>
            <person name="Hashimoto A."/>
            <person name="Yamaguchi K."/>
            <person name="Sugano A."/>
            <person name="Kohara Y."/>
            <person name="Fujiyama A."/>
            <person name="Anterola A."/>
            <person name="Aoki S."/>
            <person name="Ashton N."/>
            <person name="Barbazuk W.B."/>
            <person name="Barker E."/>
            <person name="Bennetzen J."/>
            <person name="Bezanilla M."/>
            <person name="Blankenship R."/>
            <person name="Cho S.H."/>
            <person name="Dutcher S."/>
            <person name="Estelle M."/>
            <person name="Fawcett J.A."/>
            <person name="Gundlach H."/>
            <person name="Hanada K."/>
            <person name="Heyl A."/>
            <person name="Hicks K.A."/>
            <person name="Hugh J."/>
            <person name="Lohr M."/>
            <person name="Mayer K."/>
            <person name="Melkozernov A."/>
            <person name="Murata T."/>
            <person name="Nelson D."/>
            <person name="Pils B."/>
            <person name="Prigge M."/>
            <person name="Reiss B."/>
            <person name="Renner T."/>
            <person name="Rombauts S."/>
            <person name="Rushton P."/>
            <person name="Sanderfoot A."/>
            <person name="Schween G."/>
            <person name="Shiu S.-H."/>
            <person name="Stueber K."/>
            <person name="Theodoulou F.L."/>
            <person name="Tu H."/>
            <person name="Van de Peer Y."/>
            <person name="Verrier P.J."/>
            <person name="Waters E."/>
            <person name="Wood A."/>
            <person name="Yang L."/>
            <person name="Cove D."/>
            <person name="Cuming A."/>
            <person name="Hasebe M."/>
            <person name="Lucas S."/>
            <person name="Mishler D.B."/>
            <person name="Reski R."/>
            <person name="Grigoriev I."/>
            <person name="Quatrano R.S."/>
            <person name="Boore J.L."/>
        </authorList>
    </citation>
    <scope>NUCLEOTIDE SEQUENCE [LARGE SCALE GENOMIC DNA]</scope>
    <source>
        <strain evidence="2 3">cv. Gransden 2004</strain>
    </source>
</reference>
<reference evidence="2" key="3">
    <citation type="submission" date="2020-12" db="UniProtKB">
        <authorList>
            <consortium name="EnsemblPlants"/>
        </authorList>
    </citation>
    <scope>IDENTIFICATION</scope>
</reference>
<keyword evidence="3" id="KW-1185">Reference proteome</keyword>